<dbReference type="CDD" id="cd03255">
    <property type="entry name" value="ABC_MJ0796_LolCDE_FtsE"/>
    <property type="match status" value="1"/>
</dbReference>
<dbReference type="GO" id="GO:0005524">
    <property type="term" value="F:ATP binding"/>
    <property type="evidence" value="ECO:0007669"/>
    <property type="project" value="UniProtKB-KW"/>
</dbReference>
<dbReference type="InterPro" id="IPR017911">
    <property type="entry name" value="MacB-like_ATP-bd"/>
</dbReference>
<dbReference type="Proteomes" id="UP000266376">
    <property type="component" value="Unassembled WGS sequence"/>
</dbReference>
<name>A0A395XLU1_9FIRM</name>
<dbReference type="InterPro" id="IPR027417">
    <property type="entry name" value="P-loop_NTPase"/>
</dbReference>
<protein>
    <submittedName>
        <fullName evidence="5">ABC transporter ATP-binding protein</fullName>
    </submittedName>
</protein>
<gene>
    <name evidence="5" type="ORF">DWV67_10910</name>
</gene>
<dbReference type="Gene3D" id="3.40.50.300">
    <property type="entry name" value="P-loop containing nucleotide triphosphate hydrolases"/>
    <property type="match status" value="1"/>
</dbReference>
<dbReference type="InterPro" id="IPR017871">
    <property type="entry name" value="ABC_transporter-like_CS"/>
</dbReference>
<sequence length="221" mass="25024">MIKTKGLTKKFSRNEKEFYTLKDVSLHVGKGEFVGIAGHSGSGKTTFFNMIAGLTKPTSGKIYINDKEITAMSENELAECRNKEVGYILQGSSLLNNFTVLDNVCMPAYLASSYEKKREHARKLLKEMGIEHLENEFPEFLSGGERKRVSIARAMLNEPLVILADEPTSNLDMENSKKVMELLKQISEQGTTVLVSTHELEWLKYTDYAMEMEDGVLKHYR</sequence>
<evidence type="ECO:0000313" key="5">
    <source>
        <dbReference type="EMBL" id="RGW51895.1"/>
    </source>
</evidence>
<proteinExistence type="predicted"/>
<keyword evidence="3 5" id="KW-0067">ATP-binding</keyword>
<dbReference type="InterPro" id="IPR003593">
    <property type="entry name" value="AAA+_ATPase"/>
</dbReference>
<dbReference type="InterPro" id="IPR015854">
    <property type="entry name" value="ABC_transpr_LolD-like"/>
</dbReference>
<dbReference type="SMART" id="SM00382">
    <property type="entry name" value="AAA"/>
    <property type="match status" value="1"/>
</dbReference>
<dbReference type="SUPFAM" id="SSF52540">
    <property type="entry name" value="P-loop containing nucleoside triphosphate hydrolases"/>
    <property type="match status" value="1"/>
</dbReference>
<dbReference type="RefSeq" id="WP_119196293.1">
    <property type="nucleotide sequence ID" value="NZ_JAAIOE010000001.1"/>
</dbReference>
<keyword evidence="1" id="KW-0813">Transport</keyword>
<evidence type="ECO:0000256" key="2">
    <source>
        <dbReference type="ARBA" id="ARBA00022741"/>
    </source>
</evidence>
<dbReference type="EMBL" id="QSAJ01000026">
    <property type="protein sequence ID" value="RGW51895.1"/>
    <property type="molecule type" value="Genomic_DNA"/>
</dbReference>
<dbReference type="GO" id="GO:0005886">
    <property type="term" value="C:plasma membrane"/>
    <property type="evidence" value="ECO:0007669"/>
    <property type="project" value="TreeGrafter"/>
</dbReference>
<dbReference type="GO" id="GO:0022857">
    <property type="term" value="F:transmembrane transporter activity"/>
    <property type="evidence" value="ECO:0007669"/>
    <property type="project" value="TreeGrafter"/>
</dbReference>
<dbReference type="GO" id="GO:0016887">
    <property type="term" value="F:ATP hydrolysis activity"/>
    <property type="evidence" value="ECO:0007669"/>
    <property type="project" value="InterPro"/>
</dbReference>
<comment type="caution">
    <text evidence="5">The sequence shown here is derived from an EMBL/GenBank/DDBJ whole genome shotgun (WGS) entry which is preliminary data.</text>
</comment>
<dbReference type="AlphaFoldDB" id="A0A395XLU1"/>
<dbReference type="PROSITE" id="PS50893">
    <property type="entry name" value="ABC_TRANSPORTER_2"/>
    <property type="match status" value="1"/>
</dbReference>
<dbReference type="PROSITE" id="PS00211">
    <property type="entry name" value="ABC_TRANSPORTER_1"/>
    <property type="match status" value="1"/>
</dbReference>
<evidence type="ECO:0000313" key="6">
    <source>
        <dbReference type="Proteomes" id="UP000266376"/>
    </source>
</evidence>
<dbReference type="PANTHER" id="PTHR24220:SF662">
    <property type="entry name" value="ABC TRANSPORTER ATP-BINDING PROTEIN"/>
    <property type="match status" value="1"/>
</dbReference>
<dbReference type="PANTHER" id="PTHR24220">
    <property type="entry name" value="IMPORT ATP-BINDING PROTEIN"/>
    <property type="match status" value="1"/>
</dbReference>
<feature type="domain" description="ABC transporter" evidence="4">
    <location>
        <begin position="2"/>
        <end position="221"/>
    </location>
</feature>
<accession>A0A395XLU1</accession>
<reference evidence="5 6" key="1">
    <citation type="submission" date="2018-08" db="EMBL/GenBank/DDBJ databases">
        <title>A genome reference for cultivated species of the human gut microbiota.</title>
        <authorList>
            <person name="Zou Y."/>
            <person name="Xue W."/>
            <person name="Luo G."/>
        </authorList>
    </citation>
    <scope>NUCLEOTIDE SEQUENCE [LARGE SCALE GENOMIC DNA]</scope>
    <source>
        <strain evidence="5 6">AF12-11</strain>
    </source>
</reference>
<dbReference type="InterPro" id="IPR003439">
    <property type="entry name" value="ABC_transporter-like_ATP-bd"/>
</dbReference>
<dbReference type="Pfam" id="PF00005">
    <property type="entry name" value="ABC_tran"/>
    <property type="match status" value="1"/>
</dbReference>
<evidence type="ECO:0000259" key="4">
    <source>
        <dbReference type="PROSITE" id="PS50893"/>
    </source>
</evidence>
<organism evidence="5 6">
    <name type="scientific">Dorea formicigenerans</name>
    <dbReference type="NCBI Taxonomy" id="39486"/>
    <lineage>
        <taxon>Bacteria</taxon>
        <taxon>Bacillati</taxon>
        <taxon>Bacillota</taxon>
        <taxon>Clostridia</taxon>
        <taxon>Lachnospirales</taxon>
        <taxon>Lachnospiraceae</taxon>
        <taxon>Dorea</taxon>
    </lineage>
</organism>
<keyword evidence="2" id="KW-0547">Nucleotide-binding</keyword>
<evidence type="ECO:0000256" key="3">
    <source>
        <dbReference type="ARBA" id="ARBA00022840"/>
    </source>
</evidence>
<evidence type="ECO:0000256" key="1">
    <source>
        <dbReference type="ARBA" id="ARBA00022448"/>
    </source>
</evidence>